<protein>
    <submittedName>
        <fullName evidence="1">Uncharacterized protein</fullName>
    </submittedName>
</protein>
<name>A0A0A8ZQQ9_ARUDO</name>
<dbReference type="EMBL" id="GBRH01256126">
    <property type="protein sequence ID" value="JAD41769.1"/>
    <property type="molecule type" value="Transcribed_RNA"/>
</dbReference>
<reference evidence="1" key="1">
    <citation type="submission" date="2014-09" db="EMBL/GenBank/DDBJ databases">
        <authorList>
            <person name="Magalhaes I.L.F."/>
            <person name="Oliveira U."/>
            <person name="Santos F.R."/>
            <person name="Vidigal T.H.D.A."/>
            <person name="Brescovit A.D."/>
            <person name="Santos A.J."/>
        </authorList>
    </citation>
    <scope>NUCLEOTIDE SEQUENCE</scope>
    <source>
        <tissue evidence="1">Shoot tissue taken approximately 20 cm above the soil surface</tissue>
    </source>
</reference>
<organism evidence="1">
    <name type="scientific">Arundo donax</name>
    <name type="common">Giant reed</name>
    <name type="synonym">Donax arundinaceus</name>
    <dbReference type="NCBI Taxonomy" id="35708"/>
    <lineage>
        <taxon>Eukaryota</taxon>
        <taxon>Viridiplantae</taxon>
        <taxon>Streptophyta</taxon>
        <taxon>Embryophyta</taxon>
        <taxon>Tracheophyta</taxon>
        <taxon>Spermatophyta</taxon>
        <taxon>Magnoliopsida</taxon>
        <taxon>Liliopsida</taxon>
        <taxon>Poales</taxon>
        <taxon>Poaceae</taxon>
        <taxon>PACMAD clade</taxon>
        <taxon>Arundinoideae</taxon>
        <taxon>Arundineae</taxon>
        <taxon>Arundo</taxon>
    </lineage>
</organism>
<reference evidence="1" key="2">
    <citation type="journal article" date="2015" name="Data Brief">
        <title>Shoot transcriptome of the giant reed, Arundo donax.</title>
        <authorList>
            <person name="Barrero R.A."/>
            <person name="Guerrero F.D."/>
            <person name="Moolhuijzen P."/>
            <person name="Goolsby J.A."/>
            <person name="Tidwell J."/>
            <person name="Bellgard S.E."/>
            <person name="Bellgard M.I."/>
        </authorList>
    </citation>
    <scope>NUCLEOTIDE SEQUENCE</scope>
    <source>
        <tissue evidence="1">Shoot tissue taken approximately 20 cm above the soil surface</tissue>
    </source>
</reference>
<dbReference type="AlphaFoldDB" id="A0A0A8ZQQ9"/>
<sequence>MPLDFFTVIGFRIHISILLLKLPIKKLYFGKHLTP</sequence>
<evidence type="ECO:0000313" key="1">
    <source>
        <dbReference type="EMBL" id="JAD41769.1"/>
    </source>
</evidence>
<accession>A0A0A8ZQQ9</accession>
<proteinExistence type="predicted"/>